<keyword evidence="3" id="KW-1185">Reference proteome</keyword>
<feature type="transmembrane region" description="Helical" evidence="1">
    <location>
        <begin position="141"/>
        <end position="162"/>
    </location>
</feature>
<keyword evidence="1" id="KW-1133">Transmembrane helix</keyword>
<organism evidence="2 3">
    <name type="scientific">Sporosarcina psychrophila</name>
    <name type="common">Bacillus psychrophilus</name>
    <dbReference type="NCBI Taxonomy" id="1476"/>
    <lineage>
        <taxon>Bacteria</taxon>
        <taxon>Bacillati</taxon>
        <taxon>Bacillota</taxon>
        <taxon>Bacilli</taxon>
        <taxon>Bacillales</taxon>
        <taxon>Caryophanaceae</taxon>
        <taxon>Sporosarcina</taxon>
    </lineage>
</organism>
<evidence type="ECO:0000313" key="2">
    <source>
        <dbReference type="EMBL" id="MET3657029.1"/>
    </source>
</evidence>
<sequence length="438" mass="47593">MGMWSITTIVLSLILLILLALRGFTIIIIAPIVSLFVIVLNGMPILETFQNDYMGGFVNYAKNYYLIFLFAAMFGKFMDDSGAARRIAESLLKVLGKNSKYKVLVSIMVICAFLTYGGISLFVVIFAVLPIAKPLFKEMDIPWHLFLAPFFIGIGTFTMTMLPGTPSIQNIIPISYLNTSVTSGAWIGIAGTIAVLVLNLWYLKYALNRSEKKGETYTTMKNLEDKKDEEIIDKYANKKLPNLMLSMTPPILLLVLLNLLKIEVLFTLMISVLICTIVFWNYIDMKKETINIGATNAVLPLINTSADVGYGAVIAATSGFAIFVDIMTNVPGSPLISLYIATTALAGITGSASGGLGIAMETLSETYVNLDLDPNAIHRIAAMASGGLDSLPHNGAVITTLVVTGLTHKDGYIHVFMTCVIAPILSAIPALIVAILFY</sequence>
<evidence type="ECO:0000256" key="1">
    <source>
        <dbReference type="SAM" id="Phobius"/>
    </source>
</evidence>
<reference evidence="2 3" key="1">
    <citation type="submission" date="2024-06" db="EMBL/GenBank/DDBJ databases">
        <title>Sorghum-associated microbial communities from plants grown in Nebraska, USA.</title>
        <authorList>
            <person name="Schachtman D."/>
        </authorList>
    </citation>
    <scope>NUCLEOTIDE SEQUENCE [LARGE SCALE GENOMIC DNA]</scope>
    <source>
        <strain evidence="2 3">1288</strain>
    </source>
</reference>
<dbReference type="RefSeq" id="WP_354313094.1">
    <property type="nucleotide sequence ID" value="NZ_JBEPME010000002.1"/>
</dbReference>
<accession>A0ABV2K7H5</accession>
<dbReference type="Pfam" id="PF02447">
    <property type="entry name" value="GntP_permease"/>
    <property type="match status" value="1"/>
</dbReference>
<feature type="transmembrane region" description="Helical" evidence="1">
    <location>
        <begin position="183"/>
        <end position="203"/>
    </location>
</feature>
<feature type="transmembrane region" description="Helical" evidence="1">
    <location>
        <begin position="12"/>
        <end position="40"/>
    </location>
</feature>
<keyword evidence="1" id="KW-0812">Transmembrane</keyword>
<name>A0ABV2K7H5_SPOPS</name>
<dbReference type="PANTHER" id="PTHR30354">
    <property type="entry name" value="GNT FAMILY GLUCONATE TRANSPORTER"/>
    <property type="match status" value="1"/>
</dbReference>
<feature type="transmembrane region" description="Helical" evidence="1">
    <location>
        <begin position="243"/>
        <end position="260"/>
    </location>
</feature>
<dbReference type="EMBL" id="JBEPME010000002">
    <property type="protein sequence ID" value="MET3657029.1"/>
    <property type="molecule type" value="Genomic_DNA"/>
</dbReference>
<evidence type="ECO:0000313" key="3">
    <source>
        <dbReference type="Proteomes" id="UP001549104"/>
    </source>
</evidence>
<keyword evidence="1" id="KW-0472">Membrane</keyword>
<dbReference type="InterPro" id="IPR003474">
    <property type="entry name" value="Glcn_transporter"/>
</dbReference>
<protein>
    <submittedName>
        <fullName evidence="2">H+/gluconate symporter-like permease</fullName>
    </submittedName>
</protein>
<dbReference type="Proteomes" id="UP001549104">
    <property type="component" value="Unassembled WGS sequence"/>
</dbReference>
<proteinExistence type="predicted"/>
<dbReference type="PANTHER" id="PTHR30354:SF7">
    <property type="entry name" value="BLL7963 PROTEIN"/>
    <property type="match status" value="1"/>
</dbReference>
<comment type="caution">
    <text evidence="2">The sequence shown here is derived from an EMBL/GenBank/DDBJ whole genome shotgun (WGS) entry which is preliminary data.</text>
</comment>
<feature type="transmembrane region" description="Helical" evidence="1">
    <location>
        <begin position="338"/>
        <end position="360"/>
    </location>
</feature>
<feature type="transmembrane region" description="Helical" evidence="1">
    <location>
        <begin position="60"/>
        <end position="78"/>
    </location>
</feature>
<feature type="transmembrane region" description="Helical" evidence="1">
    <location>
        <begin position="308"/>
        <end position="326"/>
    </location>
</feature>
<gene>
    <name evidence="2" type="ORF">ABIC55_002116</name>
</gene>
<feature type="transmembrane region" description="Helical" evidence="1">
    <location>
        <begin position="412"/>
        <end position="437"/>
    </location>
</feature>
<feature type="transmembrane region" description="Helical" evidence="1">
    <location>
        <begin position="103"/>
        <end position="129"/>
    </location>
</feature>
<feature type="transmembrane region" description="Helical" evidence="1">
    <location>
        <begin position="265"/>
        <end position="283"/>
    </location>
</feature>